<feature type="transmembrane region" description="Helical" evidence="8">
    <location>
        <begin position="229"/>
        <end position="253"/>
    </location>
</feature>
<dbReference type="EMBL" id="LHYF01000003">
    <property type="protein sequence ID" value="KXB07363.1"/>
    <property type="molecule type" value="Genomic_DNA"/>
</dbReference>
<feature type="transmembrane region" description="Helical" evidence="8">
    <location>
        <begin position="204"/>
        <end position="223"/>
    </location>
</feature>
<accession>A0A133VLR9</accession>
<evidence type="ECO:0000256" key="8">
    <source>
        <dbReference type="SAM" id="Phobius"/>
    </source>
</evidence>
<evidence type="ECO:0000256" key="4">
    <source>
        <dbReference type="ARBA" id="ARBA00022519"/>
    </source>
</evidence>
<evidence type="ECO:0000256" key="6">
    <source>
        <dbReference type="ARBA" id="ARBA00022989"/>
    </source>
</evidence>
<feature type="transmembrane region" description="Helical" evidence="8">
    <location>
        <begin position="260"/>
        <end position="283"/>
    </location>
</feature>
<comment type="subcellular location">
    <subcellularLocation>
        <location evidence="1">Cell membrane</location>
        <topology evidence="1">Multi-pass membrane protein</topology>
    </subcellularLocation>
</comment>
<keyword evidence="4" id="KW-0997">Cell inner membrane</keyword>
<dbReference type="Proteomes" id="UP000070404">
    <property type="component" value="Unassembled WGS sequence"/>
</dbReference>
<keyword evidence="5 8" id="KW-0812">Transmembrane</keyword>
<evidence type="ECO:0000256" key="5">
    <source>
        <dbReference type="ARBA" id="ARBA00022692"/>
    </source>
</evidence>
<comment type="caution">
    <text evidence="9">The sequence shown here is derived from an EMBL/GenBank/DDBJ whole genome shotgun (WGS) entry which is preliminary data.</text>
</comment>
<dbReference type="PANTHER" id="PTHR32196">
    <property type="entry name" value="ABC TRANSPORTER PERMEASE PROTEIN YPHD-RELATED-RELATED"/>
    <property type="match status" value="1"/>
</dbReference>
<evidence type="ECO:0000256" key="2">
    <source>
        <dbReference type="ARBA" id="ARBA00022448"/>
    </source>
</evidence>
<evidence type="ECO:0000313" key="9">
    <source>
        <dbReference type="EMBL" id="KXB07363.1"/>
    </source>
</evidence>
<evidence type="ECO:0000256" key="3">
    <source>
        <dbReference type="ARBA" id="ARBA00022475"/>
    </source>
</evidence>
<feature type="transmembrane region" description="Helical" evidence="8">
    <location>
        <begin position="5"/>
        <end position="24"/>
    </location>
</feature>
<keyword evidence="6 8" id="KW-1133">Transmembrane helix</keyword>
<organism evidence="9 10">
    <name type="scientific">candidate division MSBL1 archaeon SCGC-AAA382C18</name>
    <dbReference type="NCBI Taxonomy" id="1698281"/>
    <lineage>
        <taxon>Archaea</taxon>
        <taxon>Methanobacteriati</taxon>
        <taxon>Methanobacteriota</taxon>
        <taxon>candidate division MSBL1</taxon>
    </lineage>
</organism>
<dbReference type="InterPro" id="IPR001851">
    <property type="entry name" value="ABC_transp_permease"/>
</dbReference>
<evidence type="ECO:0000256" key="1">
    <source>
        <dbReference type="ARBA" id="ARBA00004651"/>
    </source>
</evidence>
<keyword evidence="2" id="KW-0813">Transport</keyword>
<feature type="transmembrane region" description="Helical" evidence="8">
    <location>
        <begin position="88"/>
        <end position="107"/>
    </location>
</feature>
<evidence type="ECO:0000313" key="10">
    <source>
        <dbReference type="Proteomes" id="UP000070404"/>
    </source>
</evidence>
<sequence>MQIRLLDNAIWIILAIVYGIFVMLNPGGMLSLSLIQFTIYSSLPLFFLAAAEGICIISGNFDLSVGQMTGFIAMSSAVIVTGDLGFSLPWYISIFVPILIGAAAGALNGSMVGFLNLNPFVVTLGTYMLFNGLTRVIRITTVYEGFPKYYVGLAGNFWSGLPIFLVLLGLLYFLLNHSSIGRQIYFSGSETQAAKMMGVKKRNLNFKVFLLSGILCGIGALFYTGYSGVVSVTLANETLFLAFAGAIIGGIGLKGGSGSILNIVGGVLLLSVILAGLAMLGGISAQMRQALYGIVVIFAVIFNLIRDQLRDRLIQRQ</sequence>
<keyword evidence="3" id="KW-1003">Cell membrane</keyword>
<gene>
    <name evidence="9" type="ORF">AKJ52_00405</name>
</gene>
<dbReference type="AlphaFoldDB" id="A0A133VLR9"/>
<dbReference type="GO" id="GO:0005886">
    <property type="term" value="C:plasma membrane"/>
    <property type="evidence" value="ECO:0007669"/>
    <property type="project" value="UniProtKB-SubCell"/>
</dbReference>
<keyword evidence="7 8" id="KW-0472">Membrane</keyword>
<feature type="transmembrane region" description="Helical" evidence="8">
    <location>
        <begin position="289"/>
        <end position="306"/>
    </location>
</feature>
<reference evidence="9 10" key="1">
    <citation type="journal article" date="2016" name="Sci. Rep.">
        <title>Metabolic traits of an uncultured archaeal lineage -MSBL1- from brine pools of the Red Sea.</title>
        <authorList>
            <person name="Mwirichia R."/>
            <person name="Alam I."/>
            <person name="Rashid M."/>
            <person name="Vinu M."/>
            <person name="Ba-Alawi W."/>
            <person name="Anthony Kamau A."/>
            <person name="Kamanda Ngugi D."/>
            <person name="Goker M."/>
            <person name="Klenk H.P."/>
            <person name="Bajic V."/>
            <person name="Stingl U."/>
        </authorList>
    </citation>
    <scope>NUCLEOTIDE SEQUENCE [LARGE SCALE GENOMIC DNA]</scope>
    <source>
        <strain evidence="9">SCGC-AAA382C18</strain>
    </source>
</reference>
<proteinExistence type="predicted"/>
<evidence type="ECO:0000256" key="7">
    <source>
        <dbReference type="ARBA" id="ARBA00023136"/>
    </source>
</evidence>
<dbReference type="CDD" id="cd06579">
    <property type="entry name" value="TM_PBP1_transp_AraH_like"/>
    <property type="match status" value="1"/>
</dbReference>
<evidence type="ECO:0008006" key="11">
    <source>
        <dbReference type="Google" id="ProtNLM"/>
    </source>
</evidence>
<dbReference type="Pfam" id="PF02653">
    <property type="entry name" value="BPD_transp_2"/>
    <property type="match status" value="1"/>
</dbReference>
<feature type="transmembrane region" description="Helical" evidence="8">
    <location>
        <begin position="30"/>
        <end position="51"/>
    </location>
</feature>
<dbReference type="PANTHER" id="PTHR32196:SF71">
    <property type="entry name" value="AUTOINDUCER 2 IMPORT SYSTEM PERMEASE PROTEIN LSRD"/>
    <property type="match status" value="1"/>
</dbReference>
<name>A0A133VLR9_9EURY</name>
<keyword evidence="10" id="KW-1185">Reference proteome</keyword>
<protein>
    <recommendedName>
        <fullName evidence="11">ABC transporter permease</fullName>
    </recommendedName>
</protein>
<feature type="transmembrane region" description="Helical" evidence="8">
    <location>
        <begin position="119"/>
        <end position="137"/>
    </location>
</feature>
<feature type="transmembrane region" description="Helical" evidence="8">
    <location>
        <begin position="157"/>
        <end position="175"/>
    </location>
</feature>
<dbReference type="GO" id="GO:0022857">
    <property type="term" value="F:transmembrane transporter activity"/>
    <property type="evidence" value="ECO:0007669"/>
    <property type="project" value="InterPro"/>
</dbReference>